<keyword evidence="3" id="KW-1185">Reference proteome</keyword>
<dbReference type="Gene3D" id="3.30.70.100">
    <property type="match status" value="1"/>
</dbReference>
<dbReference type="Pfam" id="PF04940">
    <property type="entry name" value="BLUF"/>
    <property type="match status" value="1"/>
</dbReference>
<feature type="domain" description="BLUF" evidence="1">
    <location>
        <begin position="3"/>
        <end position="94"/>
    </location>
</feature>
<organism evidence="2 3">
    <name type="scientific">Alteromonas gilva</name>
    <dbReference type="NCBI Taxonomy" id="2987522"/>
    <lineage>
        <taxon>Bacteria</taxon>
        <taxon>Pseudomonadati</taxon>
        <taxon>Pseudomonadota</taxon>
        <taxon>Gammaproteobacteria</taxon>
        <taxon>Alteromonadales</taxon>
        <taxon>Alteromonadaceae</taxon>
        <taxon>Alteromonas/Salinimonas group</taxon>
        <taxon>Alteromonas</taxon>
    </lineage>
</organism>
<gene>
    <name evidence="2" type="ORF">OIK42_07520</name>
</gene>
<name>A0ABT5L0R1_9ALTE</name>
<dbReference type="SUPFAM" id="SSF54975">
    <property type="entry name" value="Acylphosphatase/BLUF domain-like"/>
    <property type="match status" value="1"/>
</dbReference>
<evidence type="ECO:0000313" key="2">
    <source>
        <dbReference type="EMBL" id="MDC8830607.1"/>
    </source>
</evidence>
<protein>
    <submittedName>
        <fullName evidence="2">BLUF domain-containing protein</fullName>
    </submittedName>
</protein>
<dbReference type="EMBL" id="JAQQXP010000001">
    <property type="protein sequence ID" value="MDC8830607.1"/>
    <property type="molecule type" value="Genomic_DNA"/>
</dbReference>
<evidence type="ECO:0000259" key="1">
    <source>
        <dbReference type="PROSITE" id="PS50925"/>
    </source>
</evidence>
<comment type="caution">
    <text evidence="2">The sequence shown here is derived from an EMBL/GenBank/DDBJ whole genome shotgun (WGS) entry which is preliminary data.</text>
</comment>
<dbReference type="PROSITE" id="PS50925">
    <property type="entry name" value="BLUF"/>
    <property type="match status" value="1"/>
</dbReference>
<reference evidence="2 3" key="1">
    <citation type="submission" date="2022-10" db="EMBL/GenBank/DDBJ databases">
        <title>Alteromonas sp. chi3 Genome sequencing.</title>
        <authorList>
            <person name="Park S."/>
        </authorList>
    </citation>
    <scope>NUCLEOTIDE SEQUENCE [LARGE SCALE GENOMIC DNA]</scope>
    <source>
        <strain evidence="3">chi3</strain>
    </source>
</reference>
<dbReference type="RefSeq" id="WP_273639528.1">
    <property type="nucleotide sequence ID" value="NZ_JAQQXP010000001.1"/>
</dbReference>
<accession>A0ABT5L0R1</accession>
<dbReference type="Proteomes" id="UP001218788">
    <property type="component" value="Unassembled WGS sequence"/>
</dbReference>
<sequence>MFLTRLIYTSTIAPSFSADSIEEILVTARRNNSRNNVTGMLCFNRKYFLQCLEGSRTAVNNTYHNILNDPRHSHIIMLDYKEIVTREYAEWSMGYMPESGFTAGLNLKFSGTPGFNPYEMLGESAQQMMLAMKEIVPSKNKC</sequence>
<dbReference type="InterPro" id="IPR007024">
    <property type="entry name" value="BLUF_domain"/>
</dbReference>
<evidence type="ECO:0000313" key="3">
    <source>
        <dbReference type="Proteomes" id="UP001218788"/>
    </source>
</evidence>
<dbReference type="InterPro" id="IPR036046">
    <property type="entry name" value="Acylphosphatase-like_dom_sf"/>
</dbReference>
<dbReference type="SMART" id="SM01034">
    <property type="entry name" value="BLUF"/>
    <property type="match status" value="1"/>
</dbReference>
<proteinExistence type="predicted"/>